<keyword evidence="2" id="KW-1185">Reference proteome</keyword>
<evidence type="ECO:0000313" key="2">
    <source>
        <dbReference type="Proteomes" id="UP000785679"/>
    </source>
</evidence>
<accession>A0A8J8NWY6</accession>
<dbReference type="AlphaFoldDB" id="A0A8J8NWY6"/>
<comment type="caution">
    <text evidence="1">The sequence shown here is derived from an EMBL/GenBank/DDBJ whole genome shotgun (WGS) entry which is preliminary data.</text>
</comment>
<evidence type="ECO:0000313" key="1">
    <source>
        <dbReference type="EMBL" id="TNV83527.1"/>
    </source>
</evidence>
<dbReference type="EMBL" id="RRYP01003751">
    <property type="protein sequence ID" value="TNV83527.1"/>
    <property type="molecule type" value="Genomic_DNA"/>
</dbReference>
<dbReference type="Proteomes" id="UP000785679">
    <property type="component" value="Unassembled WGS sequence"/>
</dbReference>
<proteinExistence type="predicted"/>
<reference evidence="1" key="1">
    <citation type="submission" date="2019-06" db="EMBL/GenBank/DDBJ databases">
        <authorList>
            <person name="Zheng W."/>
        </authorList>
    </citation>
    <scope>NUCLEOTIDE SEQUENCE</scope>
    <source>
        <strain evidence="1">QDHG01</strain>
    </source>
</reference>
<gene>
    <name evidence="1" type="ORF">FGO68_gene38</name>
</gene>
<sequence>MTKEIFLHINDQDIYKMFNNFSKVQRIQQSASIFCISFKQRVNGAVYHQRRRARGKRILYNLFIGIN</sequence>
<protein>
    <submittedName>
        <fullName evidence="1">Uncharacterized protein</fullName>
    </submittedName>
</protein>
<name>A0A8J8NWY6_HALGN</name>
<organism evidence="1 2">
    <name type="scientific">Halteria grandinella</name>
    <dbReference type="NCBI Taxonomy" id="5974"/>
    <lineage>
        <taxon>Eukaryota</taxon>
        <taxon>Sar</taxon>
        <taxon>Alveolata</taxon>
        <taxon>Ciliophora</taxon>
        <taxon>Intramacronucleata</taxon>
        <taxon>Spirotrichea</taxon>
        <taxon>Stichotrichia</taxon>
        <taxon>Sporadotrichida</taxon>
        <taxon>Halteriidae</taxon>
        <taxon>Halteria</taxon>
    </lineage>
</organism>